<dbReference type="InterPro" id="IPR011990">
    <property type="entry name" value="TPR-like_helical_dom_sf"/>
</dbReference>
<dbReference type="SMART" id="SM01043">
    <property type="entry name" value="BTAD"/>
    <property type="match status" value="1"/>
</dbReference>
<keyword evidence="1" id="KW-0805">Transcription regulation</keyword>
<dbReference type="InterPro" id="IPR005158">
    <property type="entry name" value="BTAD"/>
</dbReference>
<name>A0ABP6CXN5_9ACTN</name>
<dbReference type="Gene3D" id="1.25.40.10">
    <property type="entry name" value="Tetratricopeptide repeat domain"/>
    <property type="match status" value="1"/>
</dbReference>
<dbReference type="Pfam" id="PF03704">
    <property type="entry name" value="BTAD"/>
    <property type="match status" value="1"/>
</dbReference>
<evidence type="ECO:0000256" key="2">
    <source>
        <dbReference type="ARBA" id="ARBA00023163"/>
    </source>
</evidence>
<evidence type="ECO:0000256" key="1">
    <source>
        <dbReference type="ARBA" id="ARBA00023015"/>
    </source>
</evidence>
<organism evidence="5 6">
    <name type="scientific">Actinomadura fulvescens</name>
    <dbReference type="NCBI Taxonomy" id="46160"/>
    <lineage>
        <taxon>Bacteria</taxon>
        <taxon>Bacillati</taxon>
        <taxon>Actinomycetota</taxon>
        <taxon>Actinomycetes</taxon>
        <taxon>Streptosporangiales</taxon>
        <taxon>Thermomonosporaceae</taxon>
        <taxon>Actinomadura</taxon>
    </lineage>
</organism>
<reference evidence="6" key="1">
    <citation type="journal article" date="2019" name="Int. J. Syst. Evol. Microbiol.">
        <title>The Global Catalogue of Microorganisms (GCM) 10K type strain sequencing project: providing services to taxonomists for standard genome sequencing and annotation.</title>
        <authorList>
            <consortium name="The Broad Institute Genomics Platform"/>
            <consortium name="The Broad Institute Genome Sequencing Center for Infectious Disease"/>
            <person name="Wu L."/>
            <person name="Ma J."/>
        </authorList>
    </citation>
    <scope>NUCLEOTIDE SEQUENCE [LARGE SCALE GENOMIC DNA]</scope>
    <source>
        <strain evidence="6">JCM 6833</strain>
    </source>
</reference>
<dbReference type="InterPro" id="IPR051677">
    <property type="entry name" value="AfsR-DnrI-RedD_regulator"/>
</dbReference>
<accession>A0ABP6CXN5</accession>
<feature type="region of interest" description="Disordered" evidence="3">
    <location>
        <begin position="241"/>
        <end position="267"/>
    </location>
</feature>
<evidence type="ECO:0000256" key="3">
    <source>
        <dbReference type="SAM" id="MobiDB-lite"/>
    </source>
</evidence>
<dbReference type="Gene3D" id="1.10.10.10">
    <property type="entry name" value="Winged helix-like DNA-binding domain superfamily/Winged helix DNA-binding domain"/>
    <property type="match status" value="1"/>
</dbReference>
<comment type="caution">
    <text evidence="5">The sequence shown here is derived from an EMBL/GenBank/DDBJ whole genome shotgun (WGS) entry which is preliminary data.</text>
</comment>
<sequence>MRNGGLMELRILGHQLAVTDDSGTPTKISRYQVRGLLCILAVEAATTKTGAAGAGSTVSTSSLVERLWEPTGTIDPVQSLQQAVHNARRCVPRDRLVTEPGGYRLRLDDADYLDLREFRDLTDKARTIRDHDPVQAVSLHQQALALWGRPPLGDLPQTTGMAPIRQQLIGEQFDAREELAEALLELIRHPAVVDAATHWLAEDPLNEHLRGLVMLALARAGRKGEALRLYQDAVTLLATTPSTGRRPRRCSGRSQELPRSPSRTARS</sequence>
<protein>
    <recommendedName>
        <fullName evidence="4">Bacterial transcriptional activator domain-containing protein</fullName>
    </recommendedName>
</protein>
<keyword evidence="6" id="KW-1185">Reference proteome</keyword>
<evidence type="ECO:0000313" key="6">
    <source>
        <dbReference type="Proteomes" id="UP001501509"/>
    </source>
</evidence>
<dbReference type="PANTHER" id="PTHR35807:SF1">
    <property type="entry name" value="TRANSCRIPTIONAL REGULATOR REDD"/>
    <property type="match status" value="1"/>
</dbReference>
<dbReference type="PANTHER" id="PTHR35807">
    <property type="entry name" value="TRANSCRIPTIONAL REGULATOR REDD-RELATED"/>
    <property type="match status" value="1"/>
</dbReference>
<feature type="domain" description="Bacterial transcriptional activator" evidence="4">
    <location>
        <begin position="113"/>
        <end position="251"/>
    </location>
</feature>
<evidence type="ECO:0000313" key="5">
    <source>
        <dbReference type="EMBL" id="GAA2627595.1"/>
    </source>
</evidence>
<gene>
    <name evidence="5" type="ORF">GCM10010411_75950</name>
</gene>
<evidence type="ECO:0000259" key="4">
    <source>
        <dbReference type="SMART" id="SM01043"/>
    </source>
</evidence>
<keyword evidence="2" id="KW-0804">Transcription</keyword>
<dbReference type="Proteomes" id="UP001501509">
    <property type="component" value="Unassembled WGS sequence"/>
</dbReference>
<dbReference type="SUPFAM" id="SSF48452">
    <property type="entry name" value="TPR-like"/>
    <property type="match status" value="1"/>
</dbReference>
<dbReference type="InterPro" id="IPR036388">
    <property type="entry name" value="WH-like_DNA-bd_sf"/>
</dbReference>
<proteinExistence type="predicted"/>
<dbReference type="EMBL" id="BAAATD010000013">
    <property type="protein sequence ID" value="GAA2627595.1"/>
    <property type="molecule type" value="Genomic_DNA"/>
</dbReference>